<dbReference type="PANTHER" id="PTHR46211:SF14">
    <property type="entry name" value="GLYCEROPHOSPHODIESTER PHOSPHODIESTERASE"/>
    <property type="match status" value="1"/>
</dbReference>
<reference evidence="2" key="1">
    <citation type="submission" date="2018-05" db="EMBL/GenBank/DDBJ databases">
        <authorList>
            <person name="Lanie J.A."/>
            <person name="Ng W.-L."/>
            <person name="Kazmierczak K.M."/>
            <person name="Andrzejewski T.M."/>
            <person name="Davidsen T.M."/>
            <person name="Wayne K.J."/>
            <person name="Tettelin H."/>
            <person name="Glass J.I."/>
            <person name="Rusch D."/>
            <person name="Podicherti R."/>
            <person name="Tsui H.-C.T."/>
            <person name="Winkler M.E."/>
        </authorList>
    </citation>
    <scope>NUCLEOTIDE SEQUENCE</scope>
</reference>
<dbReference type="InterPro" id="IPR017946">
    <property type="entry name" value="PLC-like_Pdiesterase_TIM-brl"/>
</dbReference>
<gene>
    <name evidence="2" type="ORF">METZ01_LOCUS264415</name>
</gene>
<dbReference type="AlphaFoldDB" id="A0A382JLR0"/>
<dbReference type="EMBL" id="UINC01074405">
    <property type="protein sequence ID" value="SVC11561.1"/>
    <property type="molecule type" value="Genomic_DNA"/>
</dbReference>
<accession>A0A382JLR0</accession>
<dbReference type="PROSITE" id="PS51704">
    <property type="entry name" value="GP_PDE"/>
    <property type="match status" value="1"/>
</dbReference>
<dbReference type="GO" id="GO:0008081">
    <property type="term" value="F:phosphoric diester hydrolase activity"/>
    <property type="evidence" value="ECO:0007669"/>
    <property type="project" value="InterPro"/>
</dbReference>
<dbReference type="Pfam" id="PF03009">
    <property type="entry name" value="GDPD"/>
    <property type="match status" value="1"/>
</dbReference>
<proteinExistence type="predicted"/>
<feature type="domain" description="GP-PDE" evidence="1">
    <location>
        <begin position="23"/>
        <end position="161"/>
    </location>
</feature>
<dbReference type="Gene3D" id="3.20.20.190">
    <property type="entry name" value="Phosphatidylinositol (PI) phosphodiesterase"/>
    <property type="match status" value="1"/>
</dbReference>
<dbReference type="InterPro" id="IPR030395">
    <property type="entry name" value="GP_PDE_dom"/>
</dbReference>
<dbReference type="PANTHER" id="PTHR46211">
    <property type="entry name" value="GLYCEROPHOSPHORYL DIESTER PHOSPHODIESTERASE"/>
    <property type="match status" value="1"/>
</dbReference>
<evidence type="ECO:0000259" key="1">
    <source>
        <dbReference type="PROSITE" id="PS51704"/>
    </source>
</evidence>
<dbReference type="GO" id="GO:0006629">
    <property type="term" value="P:lipid metabolic process"/>
    <property type="evidence" value="ECO:0007669"/>
    <property type="project" value="InterPro"/>
</dbReference>
<dbReference type="SUPFAM" id="SSF51695">
    <property type="entry name" value="PLC-like phosphodiesterases"/>
    <property type="match status" value="1"/>
</dbReference>
<feature type="non-terminal residue" evidence="2">
    <location>
        <position position="161"/>
    </location>
</feature>
<organism evidence="2">
    <name type="scientific">marine metagenome</name>
    <dbReference type="NCBI Taxonomy" id="408172"/>
    <lineage>
        <taxon>unclassified sequences</taxon>
        <taxon>metagenomes</taxon>
        <taxon>ecological metagenomes</taxon>
    </lineage>
</organism>
<dbReference type="PROSITE" id="PS51257">
    <property type="entry name" value="PROKAR_LIPOPROTEIN"/>
    <property type="match status" value="1"/>
</dbReference>
<protein>
    <recommendedName>
        <fullName evidence="1">GP-PDE domain-containing protein</fullName>
    </recommendedName>
</protein>
<evidence type="ECO:0000313" key="2">
    <source>
        <dbReference type="EMBL" id="SVC11561.1"/>
    </source>
</evidence>
<sequence>MFRFIISFLTLISVLSCAKYNKVMIIGHRGAMGHVAENTIPSIKKAMELGVDGIEIDVFKCKTGELVVFHDEKLDRLTNASGLIESLELDSIKKITVLDKYRIPTLEDVLILIDGQVKLNIELKGQGTASPTNDIINQYINKEGWTNDKFIISSFKWDELE</sequence>
<name>A0A382JLR0_9ZZZZ</name>